<dbReference type="EMBL" id="KZ824458">
    <property type="protein sequence ID" value="RAK97940.1"/>
    <property type="molecule type" value="Genomic_DNA"/>
</dbReference>
<keyword evidence="2" id="KW-1185">Reference proteome</keyword>
<dbReference type="VEuPathDB" id="FungiDB:BO80DRAFT_362685"/>
<evidence type="ECO:0000313" key="1">
    <source>
        <dbReference type="EMBL" id="RAK97940.1"/>
    </source>
</evidence>
<dbReference type="Proteomes" id="UP000249402">
    <property type="component" value="Unassembled WGS sequence"/>
</dbReference>
<gene>
    <name evidence="1" type="ORF">BO80DRAFT_362685</name>
</gene>
<dbReference type="STRING" id="1448316.A0A395GQV9"/>
<name>A0A395GQV9_9EURO</name>
<sequence length="274" mass="31091">MESLKLPMGHRECLWSPVADLITEEGFRTLKPGESPFILKPEHLKPWPEFSKEVKDLLEPYCGKYQPFRPRVPDEVFGTANELGVQGRFVNNALHPVGEICNLLKLGVSFGDAQWGRNRLLIGAKKGEKRKQGAPAGDNLVPDLVVVETRTHAIKAVAEVKTFWAFAPKRDQSWHAFIVHKIGQLARYMDDHHTRYGIFTVYEYTWFVKRIDNLQFAMSQPISARAQSSATSVSLRECIFATVLRGLDDKDNFFPVRYGSKLVSYSILEIPITS</sequence>
<dbReference type="GeneID" id="37220935"/>
<dbReference type="OrthoDB" id="2156052at2759"/>
<organism evidence="1 2">
    <name type="scientific">Aspergillus ibericus CBS 121593</name>
    <dbReference type="NCBI Taxonomy" id="1448316"/>
    <lineage>
        <taxon>Eukaryota</taxon>
        <taxon>Fungi</taxon>
        <taxon>Dikarya</taxon>
        <taxon>Ascomycota</taxon>
        <taxon>Pezizomycotina</taxon>
        <taxon>Eurotiomycetes</taxon>
        <taxon>Eurotiomycetidae</taxon>
        <taxon>Eurotiales</taxon>
        <taxon>Aspergillaceae</taxon>
        <taxon>Aspergillus</taxon>
        <taxon>Aspergillus subgen. Circumdati</taxon>
    </lineage>
</organism>
<evidence type="ECO:0000313" key="2">
    <source>
        <dbReference type="Proteomes" id="UP000249402"/>
    </source>
</evidence>
<dbReference type="RefSeq" id="XP_025572268.1">
    <property type="nucleotide sequence ID" value="XM_025716070.1"/>
</dbReference>
<protein>
    <recommendedName>
        <fullName evidence="3">Fungal-type protein kinase domain-containing protein</fullName>
    </recommendedName>
</protein>
<reference evidence="1 2" key="1">
    <citation type="submission" date="2018-02" db="EMBL/GenBank/DDBJ databases">
        <title>The genomes of Aspergillus section Nigri reveals drivers in fungal speciation.</title>
        <authorList>
            <consortium name="DOE Joint Genome Institute"/>
            <person name="Vesth T.C."/>
            <person name="Nybo J."/>
            <person name="Theobald S."/>
            <person name="Brandl J."/>
            <person name="Frisvad J.C."/>
            <person name="Nielsen K.F."/>
            <person name="Lyhne E.K."/>
            <person name="Kogle M.E."/>
            <person name="Kuo A."/>
            <person name="Riley R."/>
            <person name="Clum A."/>
            <person name="Nolan M."/>
            <person name="Lipzen A."/>
            <person name="Salamov A."/>
            <person name="Henrissat B."/>
            <person name="Wiebenga A."/>
            <person name="De vries R.P."/>
            <person name="Grigoriev I.V."/>
            <person name="Mortensen U.H."/>
            <person name="Andersen M.R."/>
            <person name="Baker S.E."/>
        </authorList>
    </citation>
    <scope>NUCLEOTIDE SEQUENCE [LARGE SCALE GENOMIC DNA]</scope>
    <source>
        <strain evidence="1 2">CBS 121593</strain>
    </source>
</reference>
<accession>A0A395GQV9</accession>
<dbReference type="AlphaFoldDB" id="A0A395GQV9"/>
<evidence type="ECO:0008006" key="3">
    <source>
        <dbReference type="Google" id="ProtNLM"/>
    </source>
</evidence>
<proteinExistence type="predicted"/>